<feature type="domain" description="AB hydrolase-1" evidence="1">
    <location>
        <begin position="33"/>
        <end position="277"/>
    </location>
</feature>
<dbReference type="AlphaFoldDB" id="A0A4R6RJK3"/>
<sequence>MSTRIVEWAALDGTRLAATVHEPDTTGDRADLPVLCLPGLTRNGRDFAVLAAALAGDPVRPRRVIAMDFRGRGLSGWADPATYRPDVEATDVIAGLDALGIAKAAVVGTSRGGIVTMVLAAAAGERIGPVVLNDIGPVIERAGLVAIRERMHLMLDARPASDWAEAVEELRATMGRAFTTLSDDDWMAVAEQLMRPDETGRPVLDYDPRLFDAFADFDPAVGIAPFWPAYEALDGRPLLVIRGENSDLLSEETVDEMLARLPHTDIWTVPGEGHAPLLRDGPTIAAIRAFLDGATVAAPPAHAVTP</sequence>
<gene>
    <name evidence="2" type="ORF">EDD54_0630</name>
</gene>
<evidence type="ECO:0000313" key="3">
    <source>
        <dbReference type="Proteomes" id="UP000294547"/>
    </source>
</evidence>
<evidence type="ECO:0000313" key="2">
    <source>
        <dbReference type="EMBL" id="TDP86749.1"/>
    </source>
</evidence>
<dbReference type="OrthoDB" id="9791366at2"/>
<dbReference type="InterPro" id="IPR029058">
    <property type="entry name" value="AB_hydrolase_fold"/>
</dbReference>
<evidence type="ECO:0000259" key="1">
    <source>
        <dbReference type="Pfam" id="PF00561"/>
    </source>
</evidence>
<protein>
    <submittedName>
        <fullName evidence="2">Pimeloyl-ACP methyl ester carboxylesterase</fullName>
    </submittedName>
</protein>
<dbReference type="RefSeq" id="WP_126536660.1">
    <property type="nucleotide sequence ID" value="NZ_BSPM01000008.1"/>
</dbReference>
<dbReference type="InterPro" id="IPR050228">
    <property type="entry name" value="Carboxylesterase_BioH"/>
</dbReference>
<accession>A0A4R6RJK3</accession>
<dbReference type="SUPFAM" id="SSF53474">
    <property type="entry name" value="alpha/beta-Hydrolases"/>
    <property type="match status" value="1"/>
</dbReference>
<dbReference type="InterPro" id="IPR000073">
    <property type="entry name" value="AB_hydrolase_1"/>
</dbReference>
<dbReference type="EMBL" id="SNXY01000006">
    <property type="protein sequence ID" value="TDP86749.1"/>
    <property type="molecule type" value="Genomic_DNA"/>
</dbReference>
<dbReference type="Proteomes" id="UP000294547">
    <property type="component" value="Unassembled WGS sequence"/>
</dbReference>
<dbReference type="Gene3D" id="3.40.50.1820">
    <property type="entry name" value="alpha/beta hydrolase"/>
    <property type="match status" value="1"/>
</dbReference>
<comment type="caution">
    <text evidence="2">The sequence shown here is derived from an EMBL/GenBank/DDBJ whole genome shotgun (WGS) entry which is preliminary data.</text>
</comment>
<proteinExistence type="predicted"/>
<dbReference type="PANTHER" id="PTHR43194:SF2">
    <property type="entry name" value="PEROXISOMAL MEMBRANE PROTEIN LPX1"/>
    <property type="match status" value="1"/>
</dbReference>
<reference evidence="2 3" key="1">
    <citation type="submission" date="2019-03" db="EMBL/GenBank/DDBJ databases">
        <title>Genomic Encyclopedia of Type Strains, Phase IV (KMG-IV): sequencing the most valuable type-strain genomes for metagenomic binning, comparative biology and taxonomic classification.</title>
        <authorList>
            <person name="Goeker M."/>
        </authorList>
    </citation>
    <scope>NUCLEOTIDE SEQUENCE [LARGE SCALE GENOMIC DNA]</scope>
    <source>
        <strain evidence="2 3">DSM 102969</strain>
    </source>
</reference>
<dbReference type="Pfam" id="PF00561">
    <property type="entry name" value="Abhydrolase_1"/>
    <property type="match status" value="1"/>
</dbReference>
<keyword evidence="3" id="KW-1185">Reference proteome</keyword>
<organism evidence="2 3">
    <name type="scientific">Oharaeibacter diazotrophicus</name>
    <dbReference type="NCBI Taxonomy" id="1920512"/>
    <lineage>
        <taxon>Bacteria</taxon>
        <taxon>Pseudomonadati</taxon>
        <taxon>Pseudomonadota</taxon>
        <taxon>Alphaproteobacteria</taxon>
        <taxon>Hyphomicrobiales</taxon>
        <taxon>Pleomorphomonadaceae</taxon>
        <taxon>Oharaeibacter</taxon>
    </lineage>
</organism>
<name>A0A4R6RJK3_9HYPH</name>
<dbReference type="PANTHER" id="PTHR43194">
    <property type="entry name" value="HYDROLASE ALPHA/BETA FOLD FAMILY"/>
    <property type="match status" value="1"/>
</dbReference>